<dbReference type="RefSeq" id="WP_127913892.1">
    <property type="nucleotide sequence ID" value="NZ_CP021075.1"/>
</dbReference>
<keyword evidence="6" id="KW-1185">Reference proteome</keyword>
<feature type="compositionally biased region" description="Polar residues" evidence="1">
    <location>
        <begin position="24"/>
        <end position="51"/>
    </location>
</feature>
<feature type="region of interest" description="Disordered" evidence="1">
    <location>
        <begin position="511"/>
        <end position="542"/>
    </location>
</feature>
<evidence type="ECO:0000256" key="2">
    <source>
        <dbReference type="SAM" id="Phobius"/>
    </source>
</evidence>
<protein>
    <submittedName>
        <fullName evidence="3">Uncharacterized protein</fullName>
    </submittedName>
</protein>
<evidence type="ECO:0000313" key="6">
    <source>
        <dbReference type="Proteomes" id="UP001056386"/>
    </source>
</evidence>
<evidence type="ECO:0000313" key="5">
    <source>
        <dbReference type="Proteomes" id="UP000594892"/>
    </source>
</evidence>
<feature type="region of interest" description="Disordered" evidence="1">
    <location>
        <begin position="1"/>
        <end position="140"/>
    </location>
</feature>
<evidence type="ECO:0000313" key="3">
    <source>
        <dbReference type="EMBL" id="QPQ89425.1"/>
    </source>
</evidence>
<proteinExistence type="predicted"/>
<reference evidence="4" key="2">
    <citation type="submission" date="2022-06" db="EMBL/GenBank/DDBJ databases">
        <title>Draft genome sequence of Burkholderia glumae strain GR20004 isolated from rice panicle showing bacterial panicle blight.</title>
        <authorList>
            <person name="Choi S.Y."/>
            <person name="Lee Y.H."/>
        </authorList>
    </citation>
    <scope>NUCLEOTIDE SEQUENCE</scope>
    <source>
        <strain evidence="4">GR20004</strain>
    </source>
</reference>
<feature type="compositionally biased region" description="Low complexity" evidence="1">
    <location>
        <begin position="129"/>
        <end position="140"/>
    </location>
</feature>
<name>A0AAQ0BQS7_BURGL</name>
<sequence>MDGKVNAHRPAATAPNPGAVADESTGTSQTVAPTQRTSSHALSDLPSTSTVLAREEAPPREAPVIRPSSRERSQTAAPLPTATPSPQHSSAPAPRRLPRATTHASSAQGPEQAPDPRTINAADEADTESSSSIYFDASSSFGDMDETLRDMDDVSFTNFSNALDRLDDPESAQQLGPVQQDANLSALQQALAIEHRPEPTTAEQRTLTNSVLQLASDIVNNNIDNRAGKLLTSAAHAFVSRALTVYGPTFLRQLVGQGLGEAMSDKHLSKDVKAMIGLLLTAAPIALLVAGMMRDKEKGIATDTSRNSRLALMAVGSVMGLAAIGTGSMAGASASLGAFVLYCAMRDGMQQFVKLGDKHPKEPSFRQSLAAGTAYTVDQMAVGSGMSYASSPSGAGAAGQALQTAHSAERAAWNMGGELADDMISTAITKGGIPELKVSFAIPSLDDFKNTVTGAFPARATLFTASTLLSEIVADKSQHLSKNTQNNVNNLAVALLLGMVMYAPFVQMGKTKSPANRGVSIQELGPNDEIDLEAGPSTLART</sequence>
<dbReference type="Proteomes" id="UP001056386">
    <property type="component" value="Chromosome 2"/>
</dbReference>
<feature type="transmembrane region" description="Helical" evidence="2">
    <location>
        <begin position="488"/>
        <end position="505"/>
    </location>
</feature>
<keyword evidence="2" id="KW-0812">Transmembrane</keyword>
<dbReference type="Proteomes" id="UP000594892">
    <property type="component" value="Chromosome 1"/>
</dbReference>
<feature type="compositionally biased region" description="Low complexity" evidence="1">
    <location>
        <begin position="75"/>
        <end position="84"/>
    </location>
</feature>
<feature type="transmembrane region" description="Helical" evidence="2">
    <location>
        <begin position="313"/>
        <end position="344"/>
    </location>
</feature>
<reference evidence="3 5" key="1">
    <citation type="submission" date="2020-12" db="EMBL/GenBank/DDBJ databases">
        <title>FDA dAtabase for Regulatory Grade micrObial Sequences (FDA-ARGOS): Supporting development and validation of Infectious Disease Dx tests.</title>
        <authorList>
            <person name="Minogue T."/>
            <person name="Wolcott M."/>
            <person name="Wasieloski L."/>
            <person name="Aguilar W."/>
            <person name="Moore D."/>
            <person name="Jaissle J."/>
            <person name="Tallon L."/>
            <person name="Sadzewicz L."/>
            <person name="Zhao X."/>
            <person name="Boylan J."/>
            <person name="Ott S."/>
            <person name="Bowen H."/>
            <person name="Vavikolanu K."/>
            <person name="Mehta A."/>
            <person name="Aluvathingal J."/>
            <person name="Nadendla S."/>
            <person name="Yan Y."/>
            <person name="Sichtig H."/>
        </authorList>
    </citation>
    <scope>NUCLEOTIDE SEQUENCE [LARGE SCALE GENOMIC DNA]</scope>
    <source>
        <strain evidence="3 5">FDAARGOS_949</strain>
    </source>
</reference>
<gene>
    <name evidence="3" type="ORF">I6H06_07150</name>
    <name evidence="4" type="ORF">NFI99_09565</name>
</gene>
<dbReference type="GeneID" id="45694136"/>
<feature type="transmembrane region" description="Helical" evidence="2">
    <location>
        <begin position="274"/>
        <end position="293"/>
    </location>
</feature>
<keyword evidence="2" id="KW-1133">Transmembrane helix</keyword>
<evidence type="ECO:0000313" key="4">
    <source>
        <dbReference type="EMBL" id="USS42441.1"/>
    </source>
</evidence>
<evidence type="ECO:0000256" key="1">
    <source>
        <dbReference type="SAM" id="MobiDB-lite"/>
    </source>
</evidence>
<dbReference type="EMBL" id="CP065600">
    <property type="protein sequence ID" value="QPQ89425.1"/>
    <property type="molecule type" value="Genomic_DNA"/>
</dbReference>
<dbReference type="AlphaFoldDB" id="A0AAQ0BQS7"/>
<accession>A0AAQ0BQS7</accession>
<keyword evidence="2" id="KW-0472">Membrane</keyword>
<organism evidence="3 5">
    <name type="scientific">Burkholderia glumae</name>
    <name type="common">Pseudomonas glumae</name>
    <dbReference type="NCBI Taxonomy" id="337"/>
    <lineage>
        <taxon>Bacteria</taxon>
        <taxon>Pseudomonadati</taxon>
        <taxon>Pseudomonadota</taxon>
        <taxon>Betaproteobacteria</taxon>
        <taxon>Burkholderiales</taxon>
        <taxon>Burkholderiaceae</taxon>
        <taxon>Burkholderia</taxon>
    </lineage>
</organism>
<dbReference type="EMBL" id="CP099583">
    <property type="protein sequence ID" value="USS42441.1"/>
    <property type="molecule type" value="Genomic_DNA"/>
</dbReference>